<feature type="domain" description="GGDEF" evidence="2">
    <location>
        <begin position="628"/>
        <end position="759"/>
    </location>
</feature>
<feature type="domain" description="EAL" evidence="1">
    <location>
        <begin position="770"/>
        <end position="1024"/>
    </location>
</feature>
<reference evidence="3" key="2">
    <citation type="journal article" date="2021" name="PeerJ">
        <title>Extensive microbial diversity within the chicken gut microbiome revealed by metagenomics and culture.</title>
        <authorList>
            <person name="Gilroy R."/>
            <person name="Ravi A."/>
            <person name="Getino M."/>
            <person name="Pursley I."/>
            <person name="Horton D.L."/>
            <person name="Alikhan N.F."/>
            <person name="Baker D."/>
            <person name="Gharbi K."/>
            <person name="Hall N."/>
            <person name="Watson M."/>
            <person name="Adriaenssens E.M."/>
            <person name="Foster-Nyarko E."/>
            <person name="Jarju S."/>
            <person name="Secka A."/>
            <person name="Antonio M."/>
            <person name="Oren A."/>
            <person name="Chaudhuri R.R."/>
            <person name="La Ragione R."/>
            <person name="Hildebrand F."/>
            <person name="Pallen M.J."/>
        </authorList>
    </citation>
    <scope>NUCLEOTIDE SEQUENCE</scope>
    <source>
        <strain evidence="3">ChiBcec16-1751</strain>
    </source>
</reference>
<dbReference type="Gene3D" id="3.30.450.20">
    <property type="entry name" value="PAS domain"/>
    <property type="match status" value="1"/>
</dbReference>
<gene>
    <name evidence="3" type="ORF">IAA83_10480</name>
</gene>
<evidence type="ECO:0000259" key="1">
    <source>
        <dbReference type="PROSITE" id="PS50883"/>
    </source>
</evidence>
<dbReference type="SMART" id="SM00267">
    <property type="entry name" value="GGDEF"/>
    <property type="match status" value="1"/>
</dbReference>
<dbReference type="CDD" id="cd01949">
    <property type="entry name" value="GGDEF"/>
    <property type="match status" value="1"/>
</dbReference>
<dbReference type="SUPFAM" id="SSF55073">
    <property type="entry name" value="Nucleotide cyclase"/>
    <property type="match status" value="2"/>
</dbReference>
<evidence type="ECO:0000259" key="2">
    <source>
        <dbReference type="PROSITE" id="PS50887"/>
    </source>
</evidence>
<dbReference type="PANTHER" id="PTHR33121:SF70">
    <property type="entry name" value="SIGNALING PROTEIN YKOW"/>
    <property type="match status" value="1"/>
</dbReference>
<dbReference type="Proteomes" id="UP000886741">
    <property type="component" value="Unassembled WGS sequence"/>
</dbReference>
<dbReference type="GO" id="GO:0071111">
    <property type="term" value="F:cyclic-guanylate-specific phosphodiesterase activity"/>
    <property type="evidence" value="ECO:0007669"/>
    <property type="project" value="InterPro"/>
</dbReference>
<dbReference type="SUPFAM" id="SSF55781">
    <property type="entry name" value="GAF domain-like"/>
    <property type="match status" value="1"/>
</dbReference>
<dbReference type="InterPro" id="IPR003018">
    <property type="entry name" value="GAF"/>
</dbReference>
<dbReference type="PANTHER" id="PTHR33121">
    <property type="entry name" value="CYCLIC DI-GMP PHOSPHODIESTERASE PDEF"/>
    <property type="match status" value="1"/>
</dbReference>
<evidence type="ECO:0000313" key="3">
    <source>
        <dbReference type="EMBL" id="HIS65773.1"/>
    </source>
</evidence>
<dbReference type="InterPro" id="IPR035965">
    <property type="entry name" value="PAS-like_dom_sf"/>
</dbReference>
<dbReference type="EMBL" id="DVJJ01000162">
    <property type="protein sequence ID" value="HIS65773.1"/>
    <property type="molecule type" value="Genomic_DNA"/>
</dbReference>
<organism evidence="3 4">
    <name type="scientific">Candidatus Avoscillospira avistercoris</name>
    <dbReference type="NCBI Taxonomy" id="2840707"/>
    <lineage>
        <taxon>Bacteria</taxon>
        <taxon>Bacillati</taxon>
        <taxon>Bacillota</taxon>
        <taxon>Clostridia</taxon>
        <taxon>Eubacteriales</taxon>
        <taxon>Oscillospiraceae</taxon>
        <taxon>Oscillospiraceae incertae sedis</taxon>
        <taxon>Candidatus Avoscillospira</taxon>
    </lineage>
</organism>
<dbReference type="InterPro" id="IPR043128">
    <property type="entry name" value="Rev_trsase/Diguanyl_cyclase"/>
</dbReference>
<dbReference type="PROSITE" id="PS50887">
    <property type="entry name" value="GGDEF"/>
    <property type="match status" value="2"/>
</dbReference>
<dbReference type="Pfam" id="PF00563">
    <property type="entry name" value="EAL"/>
    <property type="match status" value="1"/>
</dbReference>
<dbReference type="SMART" id="SM00052">
    <property type="entry name" value="EAL"/>
    <property type="match status" value="1"/>
</dbReference>
<dbReference type="InterPro" id="IPR035919">
    <property type="entry name" value="EAL_sf"/>
</dbReference>
<dbReference type="Gene3D" id="3.30.450.40">
    <property type="match status" value="1"/>
</dbReference>
<accession>A0A9D1FBE9</accession>
<protein>
    <submittedName>
        <fullName evidence="3">EAL domain-containing protein</fullName>
    </submittedName>
</protein>
<dbReference type="SMART" id="SM00065">
    <property type="entry name" value="GAF"/>
    <property type="match status" value="1"/>
</dbReference>
<feature type="domain" description="GGDEF" evidence="2">
    <location>
        <begin position="319"/>
        <end position="444"/>
    </location>
</feature>
<dbReference type="AlphaFoldDB" id="A0A9D1FBE9"/>
<dbReference type="InterPro" id="IPR000160">
    <property type="entry name" value="GGDEF_dom"/>
</dbReference>
<dbReference type="InterPro" id="IPR050706">
    <property type="entry name" value="Cyclic-di-GMP_PDE-like"/>
</dbReference>
<dbReference type="SUPFAM" id="SSF141868">
    <property type="entry name" value="EAL domain-like"/>
    <property type="match status" value="1"/>
</dbReference>
<reference evidence="3" key="1">
    <citation type="submission" date="2020-10" db="EMBL/GenBank/DDBJ databases">
        <authorList>
            <person name="Gilroy R."/>
        </authorList>
    </citation>
    <scope>NUCLEOTIDE SEQUENCE</scope>
    <source>
        <strain evidence="3">ChiBcec16-1751</strain>
    </source>
</reference>
<dbReference type="PROSITE" id="PS50883">
    <property type="entry name" value="EAL"/>
    <property type="match status" value="1"/>
</dbReference>
<dbReference type="Pfam" id="PF00990">
    <property type="entry name" value="GGDEF"/>
    <property type="match status" value="2"/>
</dbReference>
<dbReference type="Gene3D" id="3.30.70.270">
    <property type="match status" value="2"/>
</dbReference>
<dbReference type="SUPFAM" id="SSF55785">
    <property type="entry name" value="PYP-like sensor domain (PAS domain)"/>
    <property type="match status" value="1"/>
</dbReference>
<dbReference type="Pfam" id="PF01590">
    <property type="entry name" value="GAF"/>
    <property type="match status" value="1"/>
</dbReference>
<dbReference type="InterPro" id="IPR001633">
    <property type="entry name" value="EAL_dom"/>
</dbReference>
<sequence length="1038" mass="119359">MPDNEKWSFFESLDEMVYVTDVATNELVYMNRHLRSALEYRTHEEYRGRKCYEVLQGCEEPCSFCNNAQLRPGEFVSWTHKNPVLNQRFLIKDSLVEMGGRRYRVEIAINLDSETASGTPYYYARSETILNECLQQMFTSADPEESAERLLAYIGQTFSCERAYIFELHGGRTDNTYEWCAEGVVPQKEMLQNVPALALDWWYRSFDKSQIIIIPDLEQIRQEYPETYAILKPQNIRSLAAGPIREDGKLIGFIGVDNPEPEMIRLITSLLKVVGYFASTLLKRRDLLAKLHELSYHDQLTGALNRNALAEYYGQLSMDSAGVLYCDITGLKRINDTQGHEAGDRMIRYCYDLIRKSVDTKLIYRSGGDEFIALCPNVAENDFERALRRLRHAVRQDEYHMAIGSTWSKDQPLILEDLITQADQVMYQDKRDYYRRNSRLPGVERRKVREVDDDGDTVQDKPAPETPLQCYMATAAYDMEAMVQSMAQDNSSSYFYMGDMQKGLFYISDNMRDDFGFQSNLVQDLLTVWAKRISSPEFQDLYWQDLSSMLREKRSVHDLRYRVRDAHGNSKWIRCYGVLTWNADKTKPVFFSGRVTHQDNDFVVDPVTSFPREHAALQQLEELRKDGSKTVVIGFSLNGMTEINSTKGRAYGDRLLKRFTDCLMEGLCWKMSFYRLEGMRFLAIVNPLCMGEGASALVEQIRAIAVECYETMGVAGQKVCSFGVMEYPGPGWKPEDLLENIISLIRVAKQENSLSYVDYSEESVRRIRRMSNMTMALRQDVDHNMEHFRIVVQPVVSAETGRPKGGEVLIRWRFEDQNVSPAVFIPILEKEKLIHEVGRWVFEQAVCTCVRLRAYDPNFYLTFNVSLQQLSDPLLMPEMEKILQKYGLCGGGLVAELTESCLDEEPEKLLDFVGACQNLGMRIALDDFGSGYSSLRMLLQYPSSIIKLDRSLVMEATESEAKMNFIRSIVYACHQFGKTVCMEGVERADENEMIRNTGCDLIQGYYYYRPMELSDVYRLISRSDEQTEEGGDAHGAGI</sequence>
<proteinExistence type="predicted"/>
<evidence type="ECO:0000313" key="4">
    <source>
        <dbReference type="Proteomes" id="UP000886741"/>
    </source>
</evidence>
<dbReference type="Gene3D" id="3.20.20.450">
    <property type="entry name" value="EAL domain"/>
    <property type="match status" value="1"/>
</dbReference>
<dbReference type="CDD" id="cd01948">
    <property type="entry name" value="EAL"/>
    <property type="match status" value="1"/>
</dbReference>
<dbReference type="InterPro" id="IPR029787">
    <property type="entry name" value="Nucleotide_cyclase"/>
</dbReference>
<comment type="caution">
    <text evidence="3">The sequence shown here is derived from an EMBL/GenBank/DDBJ whole genome shotgun (WGS) entry which is preliminary data.</text>
</comment>
<name>A0A9D1FBE9_9FIRM</name>
<dbReference type="InterPro" id="IPR029016">
    <property type="entry name" value="GAF-like_dom_sf"/>
</dbReference>
<dbReference type="NCBIfam" id="TIGR00254">
    <property type="entry name" value="GGDEF"/>
    <property type="match status" value="1"/>
</dbReference>